<dbReference type="PANTHER" id="PTHR23507:SF1">
    <property type="entry name" value="FI18259P1-RELATED"/>
    <property type="match status" value="1"/>
</dbReference>
<evidence type="ECO:0000259" key="7">
    <source>
        <dbReference type="PROSITE" id="PS50850"/>
    </source>
</evidence>
<dbReference type="CDD" id="cd06174">
    <property type="entry name" value="MFS"/>
    <property type="match status" value="1"/>
</dbReference>
<organism evidence="8 9">
    <name type="scientific">Cordyceps fumosorosea (strain ARSEF 2679)</name>
    <name type="common">Isaria fumosorosea</name>
    <dbReference type="NCBI Taxonomy" id="1081104"/>
    <lineage>
        <taxon>Eukaryota</taxon>
        <taxon>Fungi</taxon>
        <taxon>Dikarya</taxon>
        <taxon>Ascomycota</taxon>
        <taxon>Pezizomycotina</taxon>
        <taxon>Sordariomycetes</taxon>
        <taxon>Hypocreomycetidae</taxon>
        <taxon>Hypocreales</taxon>
        <taxon>Cordycipitaceae</taxon>
        <taxon>Cordyceps</taxon>
    </lineage>
</organism>
<feature type="transmembrane region" description="Helical" evidence="6">
    <location>
        <begin position="395"/>
        <end position="415"/>
    </location>
</feature>
<evidence type="ECO:0000256" key="1">
    <source>
        <dbReference type="ARBA" id="ARBA00004141"/>
    </source>
</evidence>
<feature type="transmembrane region" description="Helical" evidence="6">
    <location>
        <begin position="459"/>
        <end position="482"/>
    </location>
</feature>
<dbReference type="GO" id="GO:0022857">
    <property type="term" value="F:transmembrane transporter activity"/>
    <property type="evidence" value="ECO:0007669"/>
    <property type="project" value="InterPro"/>
</dbReference>
<feature type="domain" description="Major facilitator superfamily (MFS) profile" evidence="7">
    <location>
        <begin position="88"/>
        <end position="519"/>
    </location>
</feature>
<evidence type="ECO:0000313" key="8">
    <source>
        <dbReference type="EMBL" id="OAA72557.1"/>
    </source>
</evidence>
<name>A0A168DFR0_CORFA</name>
<feature type="transmembrane region" description="Helical" evidence="6">
    <location>
        <begin position="494"/>
        <end position="514"/>
    </location>
</feature>
<dbReference type="PANTHER" id="PTHR23507">
    <property type="entry name" value="ZGC:174356"/>
    <property type="match status" value="1"/>
</dbReference>
<keyword evidence="3 6" id="KW-1133">Transmembrane helix</keyword>
<keyword evidence="9" id="KW-1185">Reference proteome</keyword>
<comment type="subcellular location">
    <subcellularLocation>
        <location evidence="1">Membrane</location>
        <topology evidence="1">Multi-pass membrane protein</topology>
    </subcellularLocation>
</comment>
<feature type="transmembrane region" description="Helical" evidence="6">
    <location>
        <begin position="233"/>
        <end position="255"/>
    </location>
</feature>
<feature type="transmembrane region" description="Helical" evidence="6">
    <location>
        <begin position="131"/>
        <end position="152"/>
    </location>
</feature>
<dbReference type="AlphaFoldDB" id="A0A168DFR0"/>
<comment type="caution">
    <text evidence="8">The sequence shown here is derived from an EMBL/GenBank/DDBJ whole genome shotgun (WGS) entry which is preliminary data.</text>
</comment>
<dbReference type="SUPFAM" id="SSF103473">
    <property type="entry name" value="MFS general substrate transporter"/>
    <property type="match status" value="1"/>
</dbReference>
<feature type="region of interest" description="Disordered" evidence="5">
    <location>
        <begin position="521"/>
        <end position="543"/>
    </location>
</feature>
<dbReference type="RefSeq" id="XP_018708003.1">
    <property type="nucleotide sequence ID" value="XM_018845237.1"/>
</dbReference>
<dbReference type="GeneID" id="30017922"/>
<keyword evidence="2 6" id="KW-0812">Transmembrane</keyword>
<feature type="transmembrane region" description="Helical" evidence="6">
    <location>
        <begin position="421"/>
        <end position="438"/>
    </location>
</feature>
<feature type="transmembrane region" description="Helical" evidence="6">
    <location>
        <begin position="201"/>
        <end position="221"/>
    </location>
</feature>
<dbReference type="EMBL" id="AZHB01000002">
    <property type="protein sequence ID" value="OAA72557.1"/>
    <property type="molecule type" value="Genomic_DNA"/>
</dbReference>
<evidence type="ECO:0000256" key="4">
    <source>
        <dbReference type="ARBA" id="ARBA00023136"/>
    </source>
</evidence>
<dbReference type="Proteomes" id="UP000076744">
    <property type="component" value="Unassembled WGS sequence"/>
</dbReference>
<proteinExistence type="predicted"/>
<feature type="transmembrane region" description="Helical" evidence="6">
    <location>
        <begin position="363"/>
        <end position="383"/>
    </location>
</feature>
<dbReference type="InterPro" id="IPR011701">
    <property type="entry name" value="MFS"/>
</dbReference>
<feature type="transmembrane region" description="Helical" evidence="6">
    <location>
        <begin position="261"/>
        <end position="281"/>
    </location>
</feature>
<keyword evidence="4 6" id="KW-0472">Membrane</keyword>
<reference evidence="8 9" key="1">
    <citation type="journal article" date="2016" name="Genome Biol. Evol.">
        <title>Divergent and convergent evolution of fungal pathogenicity.</title>
        <authorList>
            <person name="Shang Y."/>
            <person name="Xiao G."/>
            <person name="Zheng P."/>
            <person name="Cen K."/>
            <person name="Zhan S."/>
            <person name="Wang C."/>
        </authorList>
    </citation>
    <scope>NUCLEOTIDE SEQUENCE [LARGE SCALE GENOMIC DNA]</scope>
    <source>
        <strain evidence="8 9">ARSEF 2679</strain>
    </source>
</reference>
<feature type="transmembrane region" description="Helical" evidence="6">
    <location>
        <begin position="70"/>
        <end position="91"/>
    </location>
</feature>
<evidence type="ECO:0000313" key="9">
    <source>
        <dbReference type="Proteomes" id="UP000076744"/>
    </source>
</evidence>
<dbReference type="PROSITE" id="PS50850">
    <property type="entry name" value="MFS"/>
    <property type="match status" value="1"/>
</dbReference>
<evidence type="ECO:0000256" key="6">
    <source>
        <dbReference type="SAM" id="Phobius"/>
    </source>
</evidence>
<evidence type="ECO:0000256" key="3">
    <source>
        <dbReference type="ARBA" id="ARBA00022989"/>
    </source>
</evidence>
<sequence>MALHRSDHESDDETATRLLPLDEAAADHFFDDDAAAEAPADGDVGGGDPAPAPRRCPLRAARWQVSSPRLIVLLVGFSKFCIVCSGMTLLVPLFRLIEDAICHGVLDDASPGLLDEMRCKDDAVQARLATFLGWSGLVGSLVTLVTAFPFGAMSDRFGRKPTALLAYIGVFASFFFTPLMLGPPLRGSIRANPYLLLWGNIFQAAGGGIPVLLQTLYAMAADVSSEADKASNFLYVSLGSAAGGLLGPLLAGILMTQFGPWVPIWLVIATSPFLICMLLLLPETLPTVQPTTTTSPAAQLTFRARMAQGLDDLRASLRILRDPSVPLVLVTFLTQNARVTAYASTLVQYVSKNYGWTLGQTSVLLSPVGLLGLAVLGGLPRLADHLLVRRRLSVFGKDLLLTRASTAFLVIGAVVQGLSPGSVAVFVLGLVVSTLSTADSPLARATVSHYVRPAYTSRLYALIGVAEVLGSFFGAPVLAYLFNIGLERKGLYTGLPYFYVALLAGISLVALMFVRRPSSTRKSQASDGSADDEKSGKPRRASSTMALSSTVIVFSEDTVLFVGCSKDVTDTVEATIVASVFRDQSSSIDEL</sequence>
<dbReference type="Gene3D" id="1.20.1250.20">
    <property type="entry name" value="MFS general substrate transporter like domains"/>
    <property type="match status" value="1"/>
</dbReference>
<dbReference type="OrthoDB" id="3026777at2759"/>
<evidence type="ECO:0000256" key="5">
    <source>
        <dbReference type="SAM" id="MobiDB-lite"/>
    </source>
</evidence>
<gene>
    <name evidence="8" type="ORF">ISF_01630</name>
</gene>
<evidence type="ECO:0000256" key="2">
    <source>
        <dbReference type="ARBA" id="ARBA00022692"/>
    </source>
</evidence>
<dbReference type="Pfam" id="PF07690">
    <property type="entry name" value="MFS_1"/>
    <property type="match status" value="1"/>
</dbReference>
<dbReference type="STRING" id="1081104.A0A168DFR0"/>
<feature type="transmembrane region" description="Helical" evidence="6">
    <location>
        <begin position="164"/>
        <end position="181"/>
    </location>
</feature>
<accession>A0A168DFR0</accession>
<protein>
    <submittedName>
        <fullName evidence="8">Major facilitator superfamily transporter</fullName>
    </submittedName>
</protein>
<dbReference type="InterPro" id="IPR020846">
    <property type="entry name" value="MFS_dom"/>
</dbReference>
<dbReference type="GO" id="GO:0016020">
    <property type="term" value="C:membrane"/>
    <property type="evidence" value="ECO:0007669"/>
    <property type="project" value="UniProtKB-SubCell"/>
</dbReference>
<dbReference type="InterPro" id="IPR036259">
    <property type="entry name" value="MFS_trans_sf"/>
</dbReference>